<keyword evidence="1" id="KW-1133">Transmembrane helix</keyword>
<evidence type="ECO:0000313" key="3">
    <source>
        <dbReference type="Proteomes" id="UP000004725"/>
    </source>
</evidence>
<comment type="caution">
    <text evidence="2">The sequence shown here is derived from an EMBL/GenBank/DDBJ whole genome shotgun (WGS) entry which is preliminary data.</text>
</comment>
<dbReference type="Proteomes" id="UP000004725">
    <property type="component" value="Unassembled WGS sequence"/>
</dbReference>
<feature type="transmembrane region" description="Helical" evidence="1">
    <location>
        <begin position="5"/>
        <end position="21"/>
    </location>
</feature>
<keyword evidence="1" id="KW-0472">Membrane</keyword>
<dbReference type="AlphaFoldDB" id="A0AA87IM70"/>
<feature type="transmembrane region" description="Helical" evidence="1">
    <location>
        <begin position="27"/>
        <end position="45"/>
    </location>
</feature>
<evidence type="ECO:0000256" key="1">
    <source>
        <dbReference type="SAM" id="Phobius"/>
    </source>
</evidence>
<reference evidence="2 3" key="1">
    <citation type="journal article" date="2012" name="J. Bacteriol.">
        <title>Genome Sequence of the Antarctic Psychrophile Bacterium Planococcus antarcticus DSM 14505.</title>
        <authorList>
            <person name="Margolles A."/>
            <person name="Gueimonde M."/>
            <person name="Sanchez B."/>
        </authorList>
    </citation>
    <scope>NUCLEOTIDE SEQUENCE [LARGE SCALE GENOMIC DNA]</scope>
    <source>
        <strain evidence="2 3">DSM 14505</strain>
    </source>
</reference>
<sequence length="53" mass="6367">MRKAGHYIIIIICVILIFFLYNKALGSIPFMVLALYLFYFGWRQIDPRKKNTR</sequence>
<gene>
    <name evidence="2" type="ORF">A1A1_06267</name>
</gene>
<keyword evidence="1" id="KW-0812">Transmembrane</keyword>
<accession>A0AA87IM70</accession>
<organism evidence="2 3">
    <name type="scientific">Planococcus antarcticus DSM 14505</name>
    <dbReference type="NCBI Taxonomy" id="1185653"/>
    <lineage>
        <taxon>Bacteria</taxon>
        <taxon>Bacillati</taxon>
        <taxon>Bacillota</taxon>
        <taxon>Bacilli</taxon>
        <taxon>Bacillales</taxon>
        <taxon>Caryophanaceae</taxon>
        <taxon>Planococcus</taxon>
    </lineage>
</organism>
<name>A0AA87IM70_9BACL</name>
<evidence type="ECO:0000313" key="2">
    <source>
        <dbReference type="EMBL" id="EIM07385.1"/>
    </source>
</evidence>
<dbReference type="EMBL" id="AJYB01000017">
    <property type="protein sequence ID" value="EIM07385.1"/>
    <property type="molecule type" value="Genomic_DNA"/>
</dbReference>
<proteinExistence type="predicted"/>
<protein>
    <submittedName>
        <fullName evidence="2">Uncharacterized protein</fullName>
    </submittedName>
</protein>